<evidence type="ECO:0000313" key="2">
    <source>
        <dbReference type="Proteomes" id="UP000008871"/>
    </source>
</evidence>
<dbReference type="Gene3D" id="3.40.50.150">
    <property type="entry name" value="Vaccinia Virus protein VP39"/>
    <property type="match status" value="1"/>
</dbReference>
<evidence type="ECO:0008006" key="3">
    <source>
        <dbReference type="Google" id="ProtNLM"/>
    </source>
</evidence>
<dbReference type="Pfam" id="PF06080">
    <property type="entry name" value="DUF938"/>
    <property type="match status" value="1"/>
</dbReference>
<name>Q0VN81_ALCBS</name>
<dbReference type="InterPro" id="IPR029063">
    <property type="entry name" value="SAM-dependent_MTases_sf"/>
</dbReference>
<gene>
    <name evidence="1" type="ordered locus">ABO_1919</name>
</gene>
<sequence length="196" mass="22018">MTSSKVPFSQAAENNKGPILQVLQQHCQAPGTLLEIGAGTGQHAAWLSAQLPHLQWQPSDVAQNLPTIRHWLGQTHSLANAPLALDVSDQWPIGPFDYLFTANTFHIMPQSLVAHCIAEGCRHLNTEGLFMVYGPFNYDDQFTSDSNRQFERWLKSTDTQRGIRDKEWVEQEFAQHGRQCLADHAMPANNRVLVFG</sequence>
<accession>Q0VN81</accession>
<proteinExistence type="predicted"/>
<dbReference type="EMBL" id="AM286690">
    <property type="protein sequence ID" value="CAL17367.1"/>
    <property type="molecule type" value="Genomic_DNA"/>
</dbReference>
<dbReference type="eggNOG" id="COG0500">
    <property type="taxonomic scope" value="Bacteria"/>
</dbReference>
<reference evidence="1 2" key="1">
    <citation type="journal article" date="2006" name="Nat. Biotechnol.">
        <title>Genome sequence of the ubiquitous hydrocarbon-degrading marine bacterium Alcanivorax borkumensis.</title>
        <authorList>
            <person name="Schneiker S."/>
            <person name="Martins dos Santos V.A.P."/>
            <person name="Bartels D."/>
            <person name="Bekel T."/>
            <person name="Brecht M."/>
            <person name="Buhrmester J."/>
            <person name="Chernikova T.N."/>
            <person name="Denaro R."/>
            <person name="Ferrer M."/>
            <person name="Gertler C."/>
            <person name="Goesmann A."/>
            <person name="Golyshina O.V."/>
            <person name="Kaminski F."/>
            <person name="Khachane A.N."/>
            <person name="Lang S."/>
            <person name="Linke B."/>
            <person name="McHardy A.C."/>
            <person name="Meyer F."/>
            <person name="Nechitaylo T."/>
            <person name="Puehler A."/>
            <person name="Regenhardt D."/>
            <person name="Rupp O."/>
            <person name="Sabirova J.S."/>
            <person name="Selbitschka W."/>
            <person name="Yakimov M.M."/>
            <person name="Timmis K.N."/>
            <person name="Vorhoelter F.-J."/>
            <person name="Weidner S."/>
            <person name="Kaiser O."/>
            <person name="Golyshin P.N."/>
        </authorList>
    </citation>
    <scope>NUCLEOTIDE SEQUENCE [LARGE SCALE GENOMIC DNA]</scope>
    <source>
        <strain evidence="2">ATCC 700651 / DSM 11573 / NCIMB 13689 / SK2</strain>
    </source>
</reference>
<dbReference type="AlphaFoldDB" id="Q0VN81"/>
<dbReference type="PANTHER" id="PTHR20974">
    <property type="entry name" value="UPF0585 PROTEIN CG18661"/>
    <property type="match status" value="1"/>
</dbReference>
<protein>
    <recommendedName>
        <fullName evidence="3">Methylase</fullName>
    </recommendedName>
</protein>
<dbReference type="KEGG" id="abo:ABO_1919"/>
<dbReference type="SUPFAM" id="SSF53335">
    <property type="entry name" value="S-adenosyl-L-methionine-dependent methyltransferases"/>
    <property type="match status" value="1"/>
</dbReference>
<dbReference type="OrthoDB" id="5563826at2"/>
<dbReference type="PANTHER" id="PTHR20974:SF0">
    <property type="entry name" value="UPF0585 PROTEIN CG18661"/>
    <property type="match status" value="1"/>
</dbReference>
<dbReference type="RefSeq" id="WP_011589198.1">
    <property type="nucleotide sequence ID" value="NC_008260.1"/>
</dbReference>
<dbReference type="InterPro" id="IPR010342">
    <property type="entry name" value="DUF938"/>
</dbReference>
<keyword evidence="2" id="KW-1185">Reference proteome</keyword>
<evidence type="ECO:0000313" key="1">
    <source>
        <dbReference type="EMBL" id="CAL17367.1"/>
    </source>
</evidence>
<dbReference type="STRING" id="393595.ABO_1919"/>
<organism evidence="1 2">
    <name type="scientific">Alcanivorax borkumensis (strain ATCC 700651 / DSM 11573 / NCIMB 13689 / SK2)</name>
    <dbReference type="NCBI Taxonomy" id="393595"/>
    <lineage>
        <taxon>Bacteria</taxon>
        <taxon>Pseudomonadati</taxon>
        <taxon>Pseudomonadota</taxon>
        <taxon>Gammaproteobacteria</taxon>
        <taxon>Oceanospirillales</taxon>
        <taxon>Alcanivoracaceae</taxon>
        <taxon>Alcanivorax</taxon>
    </lineage>
</organism>
<dbReference type="HOGENOM" id="CLU_067698_2_0_6"/>
<dbReference type="Proteomes" id="UP000008871">
    <property type="component" value="Chromosome"/>
</dbReference>